<evidence type="ECO:0000256" key="3">
    <source>
        <dbReference type="ARBA" id="ARBA00022691"/>
    </source>
</evidence>
<organism evidence="8 9">
    <name type="scientific">Leucocoprinus birnbaumii</name>
    <dbReference type="NCBI Taxonomy" id="56174"/>
    <lineage>
        <taxon>Eukaryota</taxon>
        <taxon>Fungi</taxon>
        <taxon>Dikarya</taxon>
        <taxon>Basidiomycota</taxon>
        <taxon>Agaricomycotina</taxon>
        <taxon>Agaricomycetes</taxon>
        <taxon>Agaricomycetidae</taxon>
        <taxon>Agaricales</taxon>
        <taxon>Agaricineae</taxon>
        <taxon>Agaricaceae</taxon>
        <taxon>Leucocoprinus</taxon>
    </lineage>
</organism>
<reference evidence="8" key="1">
    <citation type="submission" date="2022-07" db="EMBL/GenBank/DDBJ databases">
        <title>Genome Sequence of Leucocoprinus birnbaumii.</title>
        <authorList>
            <person name="Buettner E."/>
        </authorList>
    </citation>
    <scope>NUCLEOTIDE SEQUENCE</scope>
    <source>
        <strain evidence="8">VT141</strain>
    </source>
</reference>
<evidence type="ECO:0000313" key="8">
    <source>
        <dbReference type="EMBL" id="KAJ3566703.1"/>
    </source>
</evidence>
<feature type="region of interest" description="Disordered" evidence="6">
    <location>
        <begin position="500"/>
        <end position="519"/>
    </location>
</feature>
<name>A0AAD5VVW7_9AGAR</name>
<feature type="binding site" evidence="4">
    <location>
        <position position="448"/>
    </location>
    <ligand>
        <name>S-adenosyl-L-methionine</name>
        <dbReference type="ChEBI" id="CHEBI:59789"/>
    </ligand>
</feature>
<gene>
    <name evidence="8" type="ORF">NP233_g6830</name>
</gene>
<keyword evidence="9" id="KW-1185">Reference proteome</keyword>
<evidence type="ECO:0000256" key="1">
    <source>
        <dbReference type="ARBA" id="ARBA00022603"/>
    </source>
</evidence>
<evidence type="ECO:0000256" key="4">
    <source>
        <dbReference type="PROSITE-ProRule" id="PRU01024"/>
    </source>
</evidence>
<dbReference type="PROSITE" id="PS50926">
    <property type="entry name" value="TRAM"/>
    <property type="match status" value="1"/>
</dbReference>
<dbReference type="InterPro" id="IPR029063">
    <property type="entry name" value="SAM-dependent_MTases_sf"/>
</dbReference>
<dbReference type="PROSITE" id="PS01231">
    <property type="entry name" value="TRMA_2"/>
    <property type="match status" value="1"/>
</dbReference>
<feature type="binding site" evidence="4">
    <location>
        <position position="545"/>
    </location>
    <ligand>
        <name>S-adenosyl-L-methionine</name>
        <dbReference type="ChEBI" id="CHEBI:59789"/>
    </ligand>
</feature>
<dbReference type="Gene3D" id="3.40.50.150">
    <property type="entry name" value="Vaccinia Virus protein VP39"/>
    <property type="match status" value="2"/>
</dbReference>
<keyword evidence="3 4" id="KW-0949">S-adenosyl-L-methionine</keyword>
<feature type="compositionally biased region" description="Polar residues" evidence="6">
    <location>
        <begin position="34"/>
        <end position="50"/>
    </location>
</feature>
<dbReference type="GO" id="GO:0008033">
    <property type="term" value="P:tRNA processing"/>
    <property type="evidence" value="ECO:0007669"/>
    <property type="project" value="InterPro"/>
</dbReference>
<feature type="compositionally biased region" description="Basic residues" evidence="6">
    <location>
        <begin position="62"/>
        <end position="71"/>
    </location>
</feature>
<dbReference type="Proteomes" id="UP001213000">
    <property type="component" value="Unassembled WGS sequence"/>
</dbReference>
<keyword evidence="2 4" id="KW-0808">Transferase</keyword>
<dbReference type="InterPro" id="IPR030390">
    <property type="entry name" value="MeTrfase_TrmA_AS"/>
</dbReference>
<feature type="compositionally biased region" description="Low complexity" evidence="6">
    <location>
        <begin position="500"/>
        <end position="511"/>
    </location>
</feature>
<dbReference type="Pfam" id="PF05958">
    <property type="entry name" value="tRNA_U5-meth_tr"/>
    <property type="match status" value="1"/>
</dbReference>
<evidence type="ECO:0000256" key="6">
    <source>
        <dbReference type="SAM" id="MobiDB-lite"/>
    </source>
</evidence>
<evidence type="ECO:0000256" key="2">
    <source>
        <dbReference type="ARBA" id="ARBA00022679"/>
    </source>
</evidence>
<feature type="domain" description="TRAM" evidence="7">
    <location>
        <begin position="110"/>
        <end position="196"/>
    </location>
</feature>
<feature type="active site" description="Nucleophile" evidence="4">
    <location>
        <position position="572"/>
    </location>
</feature>
<dbReference type="GO" id="GO:0030697">
    <property type="term" value="F:tRNA (uracil(54)-C5)-methyltransferase activity, S-adenosyl methionine-dependent"/>
    <property type="evidence" value="ECO:0007669"/>
    <property type="project" value="InterPro"/>
</dbReference>
<dbReference type="GO" id="GO:0009451">
    <property type="term" value="P:RNA modification"/>
    <property type="evidence" value="ECO:0007669"/>
    <property type="project" value="UniProtKB-ARBA"/>
</dbReference>
<evidence type="ECO:0000259" key="7">
    <source>
        <dbReference type="PROSITE" id="PS50926"/>
    </source>
</evidence>
<dbReference type="EMBL" id="JANIEX010000466">
    <property type="protein sequence ID" value="KAJ3566703.1"/>
    <property type="molecule type" value="Genomic_DNA"/>
</dbReference>
<keyword evidence="1 4" id="KW-0489">Methyltransferase</keyword>
<evidence type="ECO:0000313" key="9">
    <source>
        <dbReference type="Proteomes" id="UP001213000"/>
    </source>
</evidence>
<feature type="compositionally biased region" description="Basic and acidic residues" evidence="6">
    <location>
        <begin position="21"/>
        <end position="30"/>
    </location>
</feature>
<dbReference type="Gene3D" id="2.40.50.140">
    <property type="entry name" value="Nucleic acid-binding proteins"/>
    <property type="match status" value="1"/>
</dbReference>
<dbReference type="AlphaFoldDB" id="A0AAD5VVW7"/>
<dbReference type="InterPro" id="IPR025795">
    <property type="entry name" value="tRNA_(uracil-5-)_MeTrfase"/>
</dbReference>
<dbReference type="PANTHER" id="PTHR11061:SF30">
    <property type="entry name" value="TRNA (URACIL(54)-C(5))-METHYLTRANSFERASE"/>
    <property type="match status" value="1"/>
</dbReference>
<dbReference type="PROSITE" id="PS51622">
    <property type="entry name" value="SAM_MT_RNA_M5U_2"/>
    <property type="match status" value="1"/>
</dbReference>
<feature type="binding site" evidence="4">
    <location>
        <position position="469"/>
    </location>
    <ligand>
        <name>S-adenosyl-L-methionine</name>
        <dbReference type="ChEBI" id="CHEBI:59789"/>
    </ligand>
</feature>
<dbReference type="PANTHER" id="PTHR11061">
    <property type="entry name" value="RNA M5U METHYLTRANSFERASE"/>
    <property type="match status" value="1"/>
</dbReference>
<protein>
    <recommendedName>
        <fullName evidence="7">TRAM domain-containing protein</fullName>
    </recommendedName>
</protein>
<dbReference type="SUPFAM" id="SSF53335">
    <property type="entry name" value="S-adenosyl-L-methionine-dependent methyltransferases"/>
    <property type="match status" value="1"/>
</dbReference>
<dbReference type="PROSITE" id="PS51687">
    <property type="entry name" value="SAM_MT_RNA_M5U"/>
    <property type="match status" value="1"/>
</dbReference>
<sequence length="633" mass="70553">MSDNGHVGHVRTAPDSELEAPESKKPRLEARGNGSVTLSKEPNQENMTTRPSKEKNQPEPKKSKRRSKYKKPTLPEPYSPEDVLWREIKSVLGAGVVETAIEEGIEFESPFSPQEEVEVVVKALSPGGEYFYRISEGNTHSRRGHRLAGDAVAVPTNEEQHKVPWAIIVPFSLPGEIVRAKVYRNARMHSVADFVRVVEPNVELRDDSRIQCRYFRKCGGCQYQMLSYETQLSLKREVIVKAYQNFSELSQSSLPTVLPTIGSPLQYGYRTKITPHFEAAPKSLLKKKQQSNTDKDEVKEQPDWLKIGFNLVGSRKVLDIEECPIATPVINEALTAERSRVIKNAYTFQRGASLILRDSLDPSVTLPPDSSEPDVDLYLSNALNKHLCIASHKASIREKVGGFLFEYPASSFFQNNNSVLVPLTDYVKEAIFPSESEALRPTHLVDTYCGSGLFAITLSPYFKTISGIELSTDSIRSAQNNVKLNNALRAIPSYNKLISSSSSSSSSSSTSPTQVPDITFRSGTASDIFSSVSSFPRHETVIVIDPPRKGCDEEFIRQVVKFRPAVLVYVSCNVHTQARDVGMLLRMVDEAETECGHVEGGERRGRYELESLRGFDLFPQTAHVESVAVLRLV</sequence>
<feature type="region of interest" description="Disordered" evidence="6">
    <location>
        <begin position="1"/>
        <end position="79"/>
    </location>
</feature>
<proteinExistence type="inferred from homology"/>
<dbReference type="InterPro" id="IPR030391">
    <property type="entry name" value="MeTrfase_TrmA_CS"/>
</dbReference>
<feature type="compositionally biased region" description="Basic and acidic residues" evidence="6">
    <location>
        <begin position="51"/>
        <end position="61"/>
    </location>
</feature>
<comment type="similarity">
    <text evidence="4">Belongs to the class I-like SAM-binding methyltransferase superfamily. RNA M5U methyltransferase family.</text>
</comment>
<evidence type="ECO:0000256" key="5">
    <source>
        <dbReference type="PROSITE-ProRule" id="PRU10015"/>
    </source>
</evidence>
<feature type="binding site" evidence="4">
    <location>
        <position position="414"/>
    </location>
    <ligand>
        <name>S-adenosyl-L-methionine</name>
        <dbReference type="ChEBI" id="CHEBI:59789"/>
    </ligand>
</feature>
<dbReference type="InterPro" id="IPR012340">
    <property type="entry name" value="NA-bd_OB-fold"/>
</dbReference>
<comment type="caution">
    <text evidence="8">The sequence shown here is derived from an EMBL/GenBank/DDBJ whole genome shotgun (WGS) entry which is preliminary data.</text>
</comment>
<dbReference type="FunFam" id="2.40.50.140:FF:000201">
    <property type="entry name" value="TRM2p tRNA methyltransferase"/>
    <property type="match status" value="1"/>
</dbReference>
<accession>A0AAD5VVW7</accession>
<feature type="active site" evidence="5">
    <location>
        <position position="572"/>
    </location>
</feature>
<dbReference type="InterPro" id="IPR010280">
    <property type="entry name" value="U5_MeTrfase_fam"/>
</dbReference>
<dbReference type="InterPro" id="IPR002792">
    <property type="entry name" value="TRAM_dom"/>
</dbReference>
<dbReference type="GO" id="GO:0032259">
    <property type="term" value="P:methylation"/>
    <property type="evidence" value="ECO:0007669"/>
    <property type="project" value="UniProtKB-KW"/>
</dbReference>
<dbReference type="PROSITE" id="PS01230">
    <property type="entry name" value="TRMA_1"/>
    <property type="match status" value="1"/>
</dbReference>